<evidence type="ECO:0000313" key="9">
    <source>
        <dbReference type="Proteomes" id="UP000314981"/>
    </source>
</evidence>
<feature type="region of interest" description="Disordered" evidence="7">
    <location>
        <begin position="468"/>
        <end position="489"/>
    </location>
</feature>
<name>A0A4W2I6J0_BOBOX</name>
<dbReference type="Proteomes" id="UP000314981">
    <property type="component" value="Chromosome 4"/>
</dbReference>
<evidence type="ECO:0000313" key="8">
    <source>
        <dbReference type="Ensembl" id="ENSBIXP00005038355.1"/>
    </source>
</evidence>
<dbReference type="GO" id="GO:0046854">
    <property type="term" value="P:phosphatidylinositol phosphate biosynthetic process"/>
    <property type="evidence" value="ECO:0007669"/>
    <property type="project" value="Ensembl"/>
</dbReference>
<comment type="subcellular location">
    <subcellularLocation>
        <location evidence="1">Cell membrane</location>
    </subcellularLocation>
    <subcellularLocation>
        <location evidence="2">Cytoplasm</location>
        <location evidence="2">Cytosol</location>
    </subcellularLocation>
</comment>
<gene>
    <name evidence="8" type="primary">HYCC1</name>
</gene>
<evidence type="ECO:0000256" key="1">
    <source>
        <dbReference type="ARBA" id="ARBA00004236"/>
    </source>
</evidence>
<dbReference type="Pfam" id="PF09790">
    <property type="entry name" value="Hyccin"/>
    <property type="match status" value="1"/>
</dbReference>
<feature type="compositionally biased region" description="Basic and acidic residues" evidence="7">
    <location>
        <begin position="358"/>
        <end position="374"/>
    </location>
</feature>
<dbReference type="GO" id="GO:0005886">
    <property type="term" value="C:plasma membrane"/>
    <property type="evidence" value="ECO:0007669"/>
    <property type="project" value="UniProtKB-SubCell"/>
</dbReference>
<keyword evidence="9" id="KW-1185">Reference proteome</keyword>
<feature type="compositionally biased region" description="Polar residues" evidence="7">
    <location>
        <begin position="474"/>
        <end position="489"/>
    </location>
</feature>
<keyword evidence="5" id="KW-0472">Membrane</keyword>
<dbReference type="AlphaFoldDB" id="A0A4W2I6J0"/>
<evidence type="ECO:0000256" key="2">
    <source>
        <dbReference type="ARBA" id="ARBA00004514"/>
    </source>
</evidence>
<organism evidence="8 10">
    <name type="scientific">Bos indicus x Bos taurus</name>
    <name type="common">Hybrid cattle</name>
    <dbReference type="NCBI Taxonomy" id="30522"/>
    <lineage>
        <taxon>Eukaryota</taxon>
        <taxon>Metazoa</taxon>
        <taxon>Chordata</taxon>
        <taxon>Craniata</taxon>
        <taxon>Vertebrata</taxon>
        <taxon>Euteleostomi</taxon>
        <taxon>Mammalia</taxon>
        <taxon>Eutheria</taxon>
        <taxon>Laurasiatheria</taxon>
        <taxon>Artiodactyla</taxon>
        <taxon>Ruminantia</taxon>
        <taxon>Pecora</taxon>
        <taxon>Bovidae</taxon>
        <taxon>Bovinae</taxon>
        <taxon>Bos</taxon>
    </lineage>
</organism>
<protein>
    <submittedName>
        <fullName evidence="8">Hyccin PI4KA lipid kinase complex subunit 1</fullName>
    </submittedName>
</protein>
<dbReference type="GO" id="GO:0042552">
    <property type="term" value="P:myelination"/>
    <property type="evidence" value="ECO:0007669"/>
    <property type="project" value="Ensembl"/>
</dbReference>
<dbReference type="GO" id="GO:0005829">
    <property type="term" value="C:cytosol"/>
    <property type="evidence" value="ECO:0007669"/>
    <property type="project" value="UniProtKB-SubCell"/>
</dbReference>
<dbReference type="GO" id="GO:0043005">
    <property type="term" value="C:neuron projection"/>
    <property type="evidence" value="ECO:0007669"/>
    <property type="project" value="Ensembl"/>
</dbReference>
<dbReference type="InterPro" id="IPR018619">
    <property type="entry name" value="Hyccin"/>
</dbReference>
<feature type="compositionally biased region" description="Polar residues" evidence="7">
    <location>
        <begin position="326"/>
        <end position="354"/>
    </location>
</feature>
<reference evidence="8" key="2">
    <citation type="submission" date="2025-05" db="UniProtKB">
        <authorList>
            <consortium name="Ensembl"/>
        </authorList>
    </citation>
    <scope>IDENTIFICATION</scope>
</reference>
<evidence type="ECO:0000313" key="10">
    <source>
        <dbReference type="Proteomes" id="UP000429181"/>
    </source>
</evidence>
<keyword evidence="4" id="KW-0963">Cytoplasm</keyword>
<proteinExistence type="inferred from homology"/>
<evidence type="ECO:0000256" key="7">
    <source>
        <dbReference type="SAM" id="MobiDB-lite"/>
    </source>
</evidence>
<feature type="region of interest" description="Disordered" evidence="7">
    <location>
        <begin position="326"/>
        <end position="377"/>
    </location>
</feature>
<dbReference type="Ensembl" id="ENSBIXT00005028365.1">
    <property type="protein sequence ID" value="ENSBIXP00005038355.1"/>
    <property type="gene ID" value="ENSBIXG00005020386.1"/>
</dbReference>
<sequence length="489" mass="54104">MFTSEKGVVEEWLSEFKTLPETSLPNYATNLKEKSSLVSSLYKVIQEPQSELLEPVCHQLFEFYRSGEEQLLRFTLQFLPELIWCYLAVSASRNVHSSGCIEALLLGVYNLEIVDKQGHSKVLSFTIPSLSKPSVYHEPSSIGSMALTESALSQHGLSKVVYSGPHPQREMLTAQNRICVCGYPRQHVRKYKGISSRVPVSSGFMVQMLTGIYFAFYNGEWDLAQKALDDIIYRAQLELYPEPLLVANAIQASLPHGAMRSSKEGTRCIQVEITPTSSRISRNAVTSMSIRGHRWKRHENTELTGQEELMEISEVDEGFYSRAASSTSQSGLSNISQNCSNKTSIGKTQRRSGGNKTGGKEKETTGESCKDHFVRKQTQRAQSENLELLSLKRLTLTTSQSLPKPCSHGLAKTAASVFSKSFEQVSGVSVPHNPSSAVGCGAGTDANRFSACSLQEEKLIYTSERTELPMKHQAGQQRPPSISITLSTD</sequence>
<accession>A0A4W2I6J0</accession>
<dbReference type="PANTHER" id="PTHR31220:SF4">
    <property type="entry name" value="HYCCIN"/>
    <property type="match status" value="1"/>
</dbReference>
<dbReference type="GO" id="GO:0072659">
    <property type="term" value="P:protein localization to plasma membrane"/>
    <property type="evidence" value="ECO:0007669"/>
    <property type="project" value="Ensembl"/>
</dbReference>
<dbReference type="Ensembl" id="ENSBIXT00000039432.1">
    <property type="protein sequence ID" value="ENSBIXP00000041973.1"/>
    <property type="gene ID" value="ENSBIXG00000005404.1"/>
</dbReference>
<keyword evidence="3" id="KW-1003">Cell membrane</keyword>
<evidence type="ECO:0000256" key="6">
    <source>
        <dbReference type="ARBA" id="ARBA00034482"/>
    </source>
</evidence>
<dbReference type="Proteomes" id="UP000429181">
    <property type="component" value="Chromosome 4"/>
</dbReference>
<evidence type="ECO:0000256" key="4">
    <source>
        <dbReference type="ARBA" id="ARBA00022490"/>
    </source>
</evidence>
<evidence type="ECO:0000256" key="5">
    <source>
        <dbReference type="ARBA" id="ARBA00023136"/>
    </source>
</evidence>
<dbReference type="PANTHER" id="PTHR31220">
    <property type="entry name" value="HYCCIN RELATED"/>
    <property type="match status" value="1"/>
</dbReference>
<dbReference type="STRING" id="30522.A0A4W2I6J0"/>
<comment type="similarity">
    <text evidence="6">Belongs to the Hyccin family.</text>
</comment>
<reference evidence="9 10" key="1">
    <citation type="submission" date="2018-11" db="EMBL/GenBank/DDBJ databases">
        <title>Haplotype-resolved cattle genomes.</title>
        <authorList>
            <person name="Low W.Y."/>
            <person name="Tearle R."/>
            <person name="Bickhart D.M."/>
            <person name="Rosen B.D."/>
            <person name="Koren S."/>
            <person name="Rhie A."/>
            <person name="Hiendleder S."/>
            <person name="Phillippy A.M."/>
            <person name="Smith T.P.L."/>
            <person name="Williams J.L."/>
        </authorList>
    </citation>
    <scope>NUCLEOTIDE SEQUENCE [LARGE SCALE GENOMIC DNA]</scope>
</reference>
<dbReference type="GeneTree" id="ENSGT00390000011295"/>
<evidence type="ECO:0000256" key="3">
    <source>
        <dbReference type="ARBA" id="ARBA00022475"/>
    </source>
</evidence>